<accession>A0ACC2SK53</accession>
<sequence length="251" mass="28132">MDTKSFIRPELVVHAPRQSGVSHSLENICHGRTVVLRVFGRFGCPFARLDAIRLSEQSENLEALGASLVGVGFDENGKREFRTSGFWKGEVYLDHNRSLYKFFQLPHASKLQTMKCLAKKPIRALYASLKHMYGGNFQGDIFQIGGTFVLNCKGQVIYSCPQADIVAFSNLPEILEACKKEFTRRTFDPIAAFTETLKKAQTTPSLKFKSPEKTMVNLPSTDYLSPMSDCFSFDGNECPAGVRVARLKLRC</sequence>
<reference evidence="1" key="1">
    <citation type="submission" date="2022-04" db="EMBL/GenBank/DDBJ databases">
        <title>Genome of the entomopathogenic fungus Entomophthora muscae.</title>
        <authorList>
            <person name="Elya C."/>
            <person name="Lovett B.R."/>
            <person name="Lee E."/>
            <person name="Macias A.M."/>
            <person name="Hajek A.E."/>
            <person name="De Bivort B.L."/>
            <person name="Kasson M.T."/>
            <person name="De Fine Licht H.H."/>
            <person name="Stajich J.E."/>
        </authorList>
    </citation>
    <scope>NUCLEOTIDE SEQUENCE</scope>
    <source>
        <strain evidence="1">Berkeley</strain>
    </source>
</reference>
<protein>
    <submittedName>
        <fullName evidence="1">Uncharacterized protein</fullName>
    </submittedName>
</protein>
<proteinExistence type="predicted"/>
<organism evidence="1 2">
    <name type="scientific">Entomophthora muscae</name>
    <dbReference type="NCBI Taxonomy" id="34485"/>
    <lineage>
        <taxon>Eukaryota</taxon>
        <taxon>Fungi</taxon>
        <taxon>Fungi incertae sedis</taxon>
        <taxon>Zoopagomycota</taxon>
        <taxon>Entomophthoromycotina</taxon>
        <taxon>Entomophthoromycetes</taxon>
        <taxon>Entomophthorales</taxon>
        <taxon>Entomophthoraceae</taxon>
        <taxon>Entomophthora</taxon>
    </lineage>
</organism>
<comment type="caution">
    <text evidence="1">The sequence shown here is derived from an EMBL/GenBank/DDBJ whole genome shotgun (WGS) entry which is preliminary data.</text>
</comment>
<gene>
    <name evidence="1" type="ORF">DSO57_1008915</name>
</gene>
<keyword evidence="2" id="KW-1185">Reference proteome</keyword>
<evidence type="ECO:0000313" key="1">
    <source>
        <dbReference type="EMBL" id="KAJ9062621.1"/>
    </source>
</evidence>
<name>A0ACC2SK53_9FUNG</name>
<evidence type="ECO:0000313" key="2">
    <source>
        <dbReference type="Proteomes" id="UP001165960"/>
    </source>
</evidence>
<dbReference type="Proteomes" id="UP001165960">
    <property type="component" value="Unassembled WGS sequence"/>
</dbReference>
<dbReference type="EMBL" id="QTSX02004998">
    <property type="protein sequence ID" value="KAJ9062621.1"/>
    <property type="molecule type" value="Genomic_DNA"/>
</dbReference>